<feature type="region of interest" description="Disordered" evidence="6">
    <location>
        <begin position="173"/>
        <end position="202"/>
    </location>
</feature>
<comment type="similarity">
    <text evidence="4">Belongs to the CEP135/TSGA10 family.</text>
</comment>
<dbReference type="AlphaFoldDB" id="A0A914W3W0"/>
<feature type="compositionally biased region" description="Basic and acidic residues" evidence="6">
    <location>
        <begin position="275"/>
        <end position="299"/>
    </location>
</feature>
<dbReference type="PANTHER" id="PTHR20544">
    <property type="entry name" value="CENTROSOMAL PROTEIN CEP135"/>
    <property type="match status" value="1"/>
</dbReference>
<proteinExistence type="inferred from homology"/>
<feature type="coiled-coil region" evidence="5">
    <location>
        <begin position="983"/>
        <end position="1017"/>
    </location>
</feature>
<evidence type="ECO:0000313" key="7">
    <source>
        <dbReference type="Proteomes" id="UP000887566"/>
    </source>
</evidence>
<protein>
    <submittedName>
        <fullName evidence="8">Uncharacterized protein</fullName>
    </submittedName>
</protein>
<name>A0A914W3W0_9BILA</name>
<feature type="coiled-coil region" evidence="5">
    <location>
        <begin position="682"/>
        <end position="793"/>
    </location>
</feature>
<feature type="compositionally biased region" description="Polar residues" evidence="6">
    <location>
        <begin position="220"/>
        <end position="236"/>
    </location>
</feature>
<feature type="coiled-coil region" evidence="5">
    <location>
        <begin position="429"/>
        <end position="456"/>
    </location>
</feature>
<dbReference type="InterPro" id="IPR051877">
    <property type="entry name" value="Centriole_BasalBody_StrucProt"/>
</dbReference>
<evidence type="ECO:0000256" key="2">
    <source>
        <dbReference type="ARBA" id="ARBA00022490"/>
    </source>
</evidence>
<feature type="region of interest" description="Disordered" evidence="6">
    <location>
        <begin position="275"/>
        <end position="354"/>
    </location>
</feature>
<feature type="coiled-coil region" evidence="5">
    <location>
        <begin position="822"/>
        <end position="954"/>
    </location>
</feature>
<keyword evidence="7" id="KW-1185">Reference proteome</keyword>
<accession>A0A914W3W0</accession>
<evidence type="ECO:0000313" key="8">
    <source>
        <dbReference type="WBParaSite" id="PSAMB.scaffold2size251193.g713.t1"/>
    </source>
</evidence>
<comment type="subcellular location">
    <subcellularLocation>
        <location evidence="1">Cytoplasm</location>
        <location evidence="1">Cytoskeleton</location>
        <location evidence="1">Microtubule organizing center</location>
        <location evidence="1">Centrosome</location>
        <location evidence="1">Centriole</location>
    </subcellularLocation>
</comment>
<dbReference type="PANTHER" id="PTHR20544:SF0">
    <property type="entry name" value="NUCLEOPROTEIN TPR_MLP1 DOMAIN-CONTAINING PROTEIN"/>
    <property type="match status" value="1"/>
</dbReference>
<organism evidence="7 8">
    <name type="scientific">Plectus sambesii</name>
    <dbReference type="NCBI Taxonomy" id="2011161"/>
    <lineage>
        <taxon>Eukaryota</taxon>
        <taxon>Metazoa</taxon>
        <taxon>Ecdysozoa</taxon>
        <taxon>Nematoda</taxon>
        <taxon>Chromadorea</taxon>
        <taxon>Plectida</taxon>
        <taxon>Plectina</taxon>
        <taxon>Plectoidea</taxon>
        <taxon>Plectidae</taxon>
        <taxon>Plectus</taxon>
    </lineage>
</organism>
<keyword evidence="3" id="KW-0206">Cytoskeleton</keyword>
<evidence type="ECO:0000256" key="5">
    <source>
        <dbReference type="SAM" id="Coils"/>
    </source>
</evidence>
<feature type="coiled-coil region" evidence="5">
    <location>
        <begin position="604"/>
        <end position="638"/>
    </location>
</feature>
<feature type="compositionally biased region" description="Polar residues" evidence="6">
    <location>
        <begin position="374"/>
        <end position="388"/>
    </location>
</feature>
<keyword evidence="5" id="KW-0175">Coiled coil</keyword>
<evidence type="ECO:0000256" key="1">
    <source>
        <dbReference type="ARBA" id="ARBA00004114"/>
    </source>
</evidence>
<dbReference type="GO" id="GO:0005814">
    <property type="term" value="C:centriole"/>
    <property type="evidence" value="ECO:0007669"/>
    <property type="project" value="UniProtKB-SubCell"/>
</dbReference>
<sequence>MAADIRQFQLGRLHVGEFEKQRKGHESRITALERENGNLKFLNKQCSSQYKKLERDYLAQEKILNAVRKCAACLCLENRRRTAHSADGRRTWETLLAEAATLADGIANPSYNAYTNESTYSSAATFKSTQHTNPTDHSRREGLSEEVHLLRETNLRLQSTIDQLQTDVNRKTAQINSLQRRTNTSSDHGNSSRQSLAAKDREIADLRSQVSELLMKNMEVTKTATAPRSDGRSTSADRALDEVQTTVRQFEQELVALRGQRRELTDRLAALEEDVNAKETSLKRSEGLLEQANKDKERLAAQVRRHKRDDPQKRSTSQVAAAANRSRSELAVNNVASGSRPSSRSRSPFGGNRSANIYCPVCREMRDQLHNLSHTTRAQSASGSPTRSSGHRFVEKATSSPDSGFADRGDKATQLLRLREQLSKEQMSNRLLKHERDSLKQLHEKANVEADRLRRELLNRYARPSTSAKSGGDASDLSPDRLVSRLRTDNDKLRRQLQILKEQFESDIARHKANESLTTAQKTKAEQDYREALSRCDRAQAQVAALSRQVAEREISIEQLNAQLIHQLSLRTTDSSAAAGAQVADYDNLVADLTSKLRRTEVARTTAETSCVALRRNLEDARAESSRLHADAQSLRRQMQQLADSSGDAAEASTAILKLQLRDKDLEINALRSRVHDLDVEYQKFENGLAEQQATLHRLQHDLSVSSSQKGDSEKRCVWLQEENGRLAARMNQLENDNSALRTELESALVQQDYLNASAEKYISEIQTYQKLLSEKETQRTSLLAQLQDANLQARRADSVVRATRSTDDLSTMEANLRDLQLQSVKDELDSARAEKSKLVEERRALEARINRCERELDAVRCELDSERGQKESLHADLAAARQQLIAAENHAIDLTAKLSHAETELQKARAQIDSLSSDVELQKAKAMAAAATVSELEQALATNRQQYADAVRDGQQRIADVQLLKERIYDYEAKLELQGRDVVEARSKLGQADKDLEVLRRELSDERFERQRLQGRLNNNSQSTASS</sequence>
<evidence type="ECO:0000256" key="6">
    <source>
        <dbReference type="SAM" id="MobiDB-lite"/>
    </source>
</evidence>
<evidence type="ECO:0000256" key="3">
    <source>
        <dbReference type="ARBA" id="ARBA00023212"/>
    </source>
</evidence>
<keyword evidence="2" id="KW-0963">Cytoplasm</keyword>
<feature type="compositionally biased region" description="Low complexity" evidence="6">
    <location>
        <begin position="337"/>
        <end position="354"/>
    </location>
</feature>
<reference evidence="8" key="1">
    <citation type="submission" date="2022-11" db="UniProtKB">
        <authorList>
            <consortium name="WormBaseParasite"/>
        </authorList>
    </citation>
    <scope>IDENTIFICATION</scope>
</reference>
<feature type="compositionally biased region" description="Polar residues" evidence="6">
    <location>
        <begin position="173"/>
        <end position="195"/>
    </location>
</feature>
<dbReference type="Proteomes" id="UP000887566">
    <property type="component" value="Unplaced"/>
</dbReference>
<feature type="region of interest" description="Disordered" evidence="6">
    <location>
        <begin position="374"/>
        <end position="409"/>
    </location>
</feature>
<feature type="region of interest" description="Disordered" evidence="6">
    <location>
        <begin position="219"/>
        <end position="243"/>
    </location>
</feature>
<feature type="coiled-coil region" evidence="5">
    <location>
        <begin position="483"/>
        <end position="563"/>
    </location>
</feature>
<evidence type="ECO:0000256" key="4">
    <source>
        <dbReference type="ARBA" id="ARBA00038123"/>
    </source>
</evidence>
<dbReference type="WBParaSite" id="PSAMB.scaffold2size251193.g713.t1">
    <property type="protein sequence ID" value="PSAMB.scaffold2size251193.g713.t1"/>
    <property type="gene ID" value="PSAMB.scaffold2size251193.g713"/>
</dbReference>
<feature type="region of interest" description="Disordered" evidence="6">
    <location>
        <begin position="459"/>
        <end position="483"/>
    </location>
</feature>
<dbReference type="Gene3D" id="1.10.287.1490">
    <property type="match status" value="2"/>
</dbReference>